<dbReference type="GO" id="GO:0042597">
    <property type="term" value="C:periplasmic space"/>
    <property type="evidence" value="ECO:0007669"/>
    <property type="project" value="UniProtKB-SubCell"/>
</dbReference>
<dbReference type="InterPro" id="IPR012480">
    <property type="entry name" value="Hepar_II_III_C"/>
</dbReference>
<sequence length="771" mass="83506">MQRLPTTLGLIAALLLSGQARATAPEAGSAGPVPFDAGARSIRGDYPLFAGEQQRMTALVEAARRAGIAVPVPKDPGGGFSHEQHKRNYMALYGAGLLYRITGEAAYADYARRLLLEYATLYPTLGPHPAASGDAPGRLFWQSLNDSVWLVYAVQGYAAIRDSLSAEDRQTIDDRVFRPMAAFLSEGQPQVFELIHNHATWACAAVGMTGYLLRDDELVAKALTGLDRSGRTGFLRQIDQLFSPDGYYTEGPYYQRYALLPFVVFAQAIEANEPQRRIFAYRDGILPKAIRTTVQLTHDGYFFPLNDALPDKSLKTDELYQAIAIGYAATHDPTFLDIARRQGRTTLTPEGLLVARDLAAGKAQPFPFASQLFRDGPKGDQGAIAVLRAGPGNRDQVLVAKNSAQGMGHGHFDKLNWLLYDEGAPVVTDYGSARFLNVESKEGGRYLKENQSWAKQTVAHNTLVVNETSHFDGQWKVGETLAPRQLFFSADGTTRVSTADMEGAYPDVRFRRTLAQLLIEGLAGPVVIDLLRVSGSRPAQYDLPLHYAGQITAVGFPLQSKPTERPVLGQANGYQHLWVDAIGTPEAGNATLTWLNGRRFYTYRLLPPAGAKLILAESGANDPNFNLRREPVLIERLENARDATFVAVLEPHGLYDPPLSRSLRKLPSLKPSRGQGGVGRDSGAIREAGTGQRHGTAGVGTGDAGCLGRRSVRDQPAAPVSPGAAVFHRRRADVAGFPGAAPFAACRRAPDGPPARIAGGAVRQSQPHRAG</sequence>
<dbReference type="InterPro" id="IPR008397">
    <property type="entry name" value="Alginate_lyase_dom"/>
</dbReference>
<evidence type="ECO:0000256" key="2">
    <source>
        <dbReference type="ARBA" id="ARBA00022729"/>
    </source>
</evidence>
<evidence type="ECO:0000259" key="7">
    <source>
        <dbReference type="Pfam" id="PF05426"/>
    </source>
</evidence>
<feature type="domain" description="Alginate lyase" evidence="7">
    <location>
        <begin position="87"/>
        <end position="296"/>
    </location>
</feature>
<evidence type="ECO:0000256" key="3">
    <source>
        <dbReference type="ARBA" id="ARBA00022764"/>
    </source>
</evidence>
<evidence type="ECO:0000256" key="6">
    <source>
        <dbReference type="SAM" id="SignalP"/>
    </source>
</evidence>
<accession>A0A1H9M3X1</accession>
<feature type="domain" description="Heparinase II/III-like C-terminal" evidence="8">
    <location>
        <begin position="375"/>
        <end position="619"/>
    </location>
</feature>
<protein>
    <submittedName>
        <fullName evidence="9">Alginate lyase</fullName>
    </submittedName>
</protein>
<keyword evidence="4 9" id="KW-0456">Lyase</keyword>
<evidence type="ECO:0000313" key="9">
    <source>
        <dbReference type="EMBL" id="SER17813.1"/>
    </source>
</evidence>
<keyword evidence="3" id="KW-0574">Periplasm</keyword>
<dbReference type="AlphaFoldDB" id="A0A1H9M3X1"/>
<dbReference type="Pfam" id="PF07940">
    <property type="entry name" value="Hepar_II_III_C"/>
    <property type="match status" value="1"/>
</dbReference>
<comment type="subcellular location">
    <subcellularLocation>
        <location evidence="1">Periplasm</location>
    </subcellularLocation>
</comment>
<dbReference type="Gene3D" id="1.50.10.100">
    <property type="entry name" value="Chondroitin AC/alginate lyase"/>
    <property type="match status" value="1"/>
</dbReference>
<dbReference type="GO" id="GO:0016829">
    <property type="term" value="F:lyase activity"/>
    <property type="evidence" value="ECO:0007669"/>
    <property type="project" value="UniProtKB-KW"/>
</dbReference>
<dbReference type="Pfam" id="PF05426">
    <property type="entry name" value="Alginate_lyase"/>
    <property type="match status" value="1"/>
</dbReference>
<evidence type="ECO:0000256" key="5">
    <source>
        <dbReference type="SAM" id="MobiDB-lite"/>
    </source>
</evidence>
<dbReference type="EMBL" id="FOFJ01000031">
    <property type="protein sequence ID" value="SER17813.1"/>
    <property type="molecule type" value="Genomic_DNA"/>
</dbReference>
<evidence type="ECO:0000256" key="4">
    <source>
        <dbReference type="ARBA" id="ARBA00023239"/>
    </source>
</evidence>
<proteinExistence type="predicted"/>
<keyword evidence="2 6" id="KW-0732">Signal</keyword>
<dbReference type="SUPFAM" id="SSF48230">
    <property type="entry name" value="Chondroitin AC/alginate lyase"/>
    <property type="match status" value="1"/>
</dbReference>
<feature type="chain" id="PRO_5011531595" evidence="6">
    <location>
        <begin position="23"/>
        <end position="771"/>
    </location>
</feature>
<feature type="region of interest" description="Disordered" evidence="5">
    <location>
        <begin position="665"/>
        <end position="724"/>
    </location>
</feature>
<organism evidence="9 10">
    <name type="scientific">Azotobacter beijerinckii</name>
    <dbReference type="NCBI Taxonomy" id="170623"/>
    <lineage>
        <taxon>Bacteria</taxon>
        <taxon>Pseudomonadati</taxon>
        <taxon>Pseudomonadota</taxon>
        <taxon>Gammaproteobacteria</taxon>
        <taxon>Pseudomonadales</taxon>
        <taxon>Pseudomonadaceae</taxon>
        <taxon>Azotobacter</taxon>
    </lineage>
</organism>
<gene>
    <name evidence="9" type="ORF">SAMN04244573_03039</name>
</gene>
<feature type="region of interest" description="Disordered" evidence="5">
    <location>
        <begin position="751"/>
        <end position="771"/>
    </location>
</feature>
<evidence type="ECO:0000259" key="8">
    <source>
        <dbReference type="Pfam" id="PF07940"/>
    </source>
</evidence>
<dbReference type="Gene3D" id="2.70.98.70">
    <property type="match status" value="1"/>
</dbReference>
<feature type="non-terminal residue" evidence="9">
    <location>
        <position position="771"/>
    </location>
</feature>
<evidence type="ECO:0000256" key="1">
    <source>
        <dbReference type="ARBA" id="ARBA00004418"/>
    </source>
</evidence>
<evidence type="ECO:0000313" key="10">
    <source>
        <dbReference type="Proteomes" id="UP000199267"/>
    </source>
</evidence>
<feature type="signal peptide" evidence="6">
    <location>
        <begin position="1"/>
        <end position="22"/>
    </location>
</feature>
<dbReference type="PANTHER" id="PTHR39210:SF1">
    <property type="entry name" value="HEPARIN-SULFATE LYASE"/>
    <property type="match status" value="1"/>
</dbReference>
<dbReference type="InterPro" id="IPR008929">
    <property type="entry name" value="Chondroitin_lyas"/>
</dbReference>
<dbReference type="PANTHER" id="PTHR39210">
    <property type="entry name" value="HEPARIN-SULFATE LYASE"/>
    <property type="match status" value="1"/>
</dbReference>
<reference evidence="9 10" key="1">
    <citation type="submission" date="2016-10" db="EMBL/GenBank/DDBJ databases">
        <authorList>
            <person name="de Groot N.N."/>
        </authorList>
    </citation>
    <scope>NUCLEOTIDE SEQUENCE [LARGE SCALE GENOMIC DNA]</scope>
    <source>
        <strain evidence="9 10">DSM 378</strain>
    </source>
</reference>
<name>A0A1H9M3X1_9GAMM</name>
<dbReference type="Proteomes" id="UP000199267">
    <property type="component" value="Unassembled WGS sequence"/>
</dbReference>